<feature type="compositionally biased region" description="Basic and acidic residues" evidence="1">
    <location>
        <begin position="683"/>
        <end position="692"/>
    </location>
</feature>
<feature type="compositionally biased region" description="Low complexity" evidence="1">
    <location>
        <begin position="279"/>
        <end position="289"/>
    </location>
</feature>
<evidence type="ECO:0000313" key="2">
    <source>
        <dbReference type="EMBL" id="WOO77108.1"/>
    </source>
</evidence>
<feature type="region of interest" description="Disordered" evidence="1">
    <location>
        <begin position="466"/>
        <end position="556"/>
    </location>
</feature>
<feature type="compositionally biased region" description="Low complexity" evidence="1">
    <location>
        <begin position="729"/>
        <end position="752"/>
    </location>
</feature>
<dbReference type="Proteomes" id="UP000827549">
    <property type="component" value="Chromosome 1"/>
</dbReference>
<feature type="compositionally biased region" description="Polar residues" evidence="1">
    <location>
        <begin position="625"/>
        <end position="638"/>
    </location>
</feature>
<gene>
    <name evidence="2" type="ORF">LOC62_01G000694</name>
</gene>
<feature type="compositionally biased region" description="Polar residues" evidence="1">
    <location>
        <begin position="498"/>
        <end position="510"/>
    </location>
</feature>
<evidence type="ECO:0000313" key="3">
    <source>
        <dbReference type="Proteomes" id="UP000827549"/>
    </source>
</evidence>
<dbReference type="RefSeq" id="XP_062623140.1">
    <property type="nucleotide sequence ID" value="XM_062767156.1"/>
</dbReference>
<dbReference type="GeneID" id="87803952"/>
<feature type="compositionally biased region" description="Low complexity" evidence="1">
    <location>
        <begin position="143"/>
        <end position="164"/>
    </location>
</feature>
<protein>
    <submittedName>
        <fullName evidence="2">Uncharacterized protein</fullName>
    </submittedName>
</protein>
<feature type="compositionally biased region" description="Polar residues" evidence="1">
    <location>
        <begin position="121"/>
        <end position="142"/>
    </location>
</feature>
<feature type="compositionally biased region" description="Low complexity" evidence="1">
    <location>
        <begin position="226"/>
        <end position="235"/>
    </location>
</feature>
<feature type="compositionally biased region" description="Gly residues" evidence="1">
    <location>
        <begin position="236"/>
        <end position="247"/>
    </location>
</feature>
<dbReference type="EMBL" id="CP086714">
    <property type="protein sequence ID" value="WOO77108.1"/>
    <property type="molecule type" value="Genomic_DNA"/>
</dbReference>
<feature type="compositionally biased region" description="Low complexity" evidence="1">
    <location>
        <begin position="640"/>
        <end position="658"/>
    </location>
</feature>
<name>A0AAF0Y5J4_9TREE</name>
<proteinExistence type="predicted"/>
<feature type="compositionally biased region" description="Polar residues" evidence="1">
    <location>
        <begin position="530"/>
        <end position="544"/>
    </location>
</feature>
<feature type="compositionally biased region" description="Pro residues" evidence="1">
    <location>
        <begin position="1"/>
        <end position="16"/>
    </location>
</feature>
<feature type="region of interest" description="Disordered" evidence="1">
    <location>
        <begin position="601"/>
        <end position="660"/>
    </location>
</feature>
<feature type="compositionally biased region" description="Gly residues" evidence="1">
    <location>
        <begin position="214"/>
        <end position="225"/>
    </location>
</feature>
<keyword evidence="3" id="KW-1185">Reference proteome</keyword>
<reference evidence="2" key="1">
    <citation type="submission" date="2023-10" db="EMBL/GenBank/DDBJ databases">
        <authorList>
            <person name="Noh H."/>
        </authorList>
    </citation>
    <scope>NUCLEOTIDE SEQUENCE</scope>
    <source>
        <strain evidence="2">DUCC4014</strain>
    </source>
</reference>
<accession>A0AAF0Y5J4</accession>
<feature type="region of interest" description="Disordered" evidence="1">
    <location>
        <begin position="1"/>
        <end position="40"/>
    </location>
</feature>
<feature type="region of interest" description="Disordered" evidence="1">
    <location>
        <begin position="675"/>
        <end position="766"/>
    </location>
</feature>
<feature type="compositionally biased region" description="Gly residues" evidence="1">
    <location>
        <begin position="306"/>
        <end position="322"/>
    </location>
</feature>
<dbReference type="AlphaFoldDB" id="A0AAF0Y5J4"/>
<feature type="region of interest" description="Disordered" evidence="1">
    <location>
        <begin position="58"/>
        <end position="341"/>
    </location>
</feature>
<evidence type="ECO:0000256" key="1">
    <source>
        <dbReference type="SAM" id="MobiDB-lite"/>
    </source>
</evidence>
<sequence length="766" mass="78849">MPPTVPVDSPDPPLSSPPSSVHAEAGSASPLSSRAPLESPGTARTFFTLVRPGVVRAGSRGAPLLSPRLAEPELGPLRLIPNTNDEAAAPRRPKIRPAQPRPDADDDETSAESLVPRFERSLSTTPASAESDGVTLSSASSIEVNNLSSLSSASESAGRVSASESDSHQSSFDKGAEIKLLQPQPIVVESTLQRTDSSDELSDNDNDARSRGSGSRGSGSKGSGSKGSTSKASGSRGSGSRGAGGVRGSPETAHTRPRFVSAHALSRAAHVAHTHAHAAHSGATSASLTPRPPQHSPQPVLTAPGRDGGGVGGVGGGGGGTGRTASPGGSSGSGDSSEKLDQVAPLPRDTLAGQYAVVAVPPFNRNRAPTRLGADADFNDTASCVCSTRSEPPWNTCSCAVGSRDAQANSRSVRPRERRTIHFDYGVGASARAPDAGAAHAANSRTNYGILLGGGPLATTTVSEPAAPTWMQRSGPRVKNNGSLAPHGSFTTRKRFSRVSSGTSETQTPPDSVYAPSSLRHRSDVEAATSKPSRPSDSMATINLQAGAPPPSNTEMNALRNAAAHGDQLAAYHLGYRRDQSGDQRGERNYDRAHDEANVGALFVPLPSPSRRISARPGITRGDSYASNQTRSSHTSSDVPRGSSSSLSPPARPALLRGESSSDLFKDVATLALSPSTRTRRLSSREGSEDGRGTSPARSHAVAGVPASWQSFQSQRRKASTGPPEYAGSSVSSNKSSKSGSGTSRRASATSNGSAGKPLRPPMKRA</sequence>
<organism evidence="2 3">
    <name type="scientific">Vanrija pseudolonga</name>
    <dbReference type="NCBI Taxonomy" id="143232"/>
    <lineage>
        <taxon>Eukaryota</taxon>
        <taxon>Fungi</taxon>
        <taxon>Dikarya</taxon>
        <taxon>Basidiomycota</taxon>
        <taxon>Agaricomycotina</taxon>
        <taxon>Tremellomycetes</taxon>
        <taxon>Trichosporonales</taxon>
        <taxon>Trichosporonaceae</taxon>
        <taxon>Vanrija</taxon>
    </lineage>
</organism>